<dbReference type="InterPro" id="IPR036388">
    <property type="entry name" value="WH-like_DNA-bd_sf"/>
</dbReference>
<dbReference type="EMBL" id="CP044232">
    <property type="protein sequence ID" value="QEW04197.1"/>
    <property type="molecule type" value="Genomic_DNA"/>
</dbReference>
<dbReference type="PANTHER" id="PTHR33164">
    <property type="entry name" value="TRANSCRIPTIONAL REGULATOR, MARR FAMILY"/>
    <property type="match status" value="1"/>
</dbReference>
<sequence>MVDQQISRDELSAYFALRAAGDRLQRAVATQLREHGLTEAQFTVLAQLQDAGELRMSDLAQVLVASKNGLTYQATQLENRGLVSRRTSEEDARAVIIRLEPAGAELLAKVLPGHIALVREAFLDRVSASELAAISRGLAKVAAN</sequence>
<dbReference type="Pfam" id="PF01047">
    <property type="entry name" value="MarR"/>
    <property type="match status" value="1"/>
</dbReference>
<dbReference type="SUPFAM" id="SSF46785">
    <property type="entry name" value="Winged helix' DNA-binding domain"/>
    <property type="match status" value="1"/>
</dbReference>
<dbReference type="InterPro" id="IPR039422">
    <property type="entry name" value="MarR/SlyA-like"/>
</dbReference>
<evidence type="ECO:0000313" key="2">
    <source>
        <dbReference type="EMBL" id="QEW04197.1"/>
    </source>
</evidence>
<dbReference type="PROSITE" id="PS50995">
    <property type="entry name" value="HTH_MARR_2"/>
    <property type="match status" value="1"/>
</dbReference>
<keyword evidence="3" id="KW-1185">Reference proteome</keyword>
<dbReference type="GO" id="GO:0006950">
    <property type="term" value="P:response to stress"/>
    <property type="evidence" value="ECO:0007669"/>
    <property type="project" value="TreeGrafter"/>
</dbReference>
<dbReference type="Gene3D" id="1.10.10.10">
    <property type="entry name" value="Winged helix-like DNA-binding domain superfamily/Winged helix DNA-binding domain"/>
    <property type="match status" value="1"/>
</dbReference>
<dbReference type="InterPro" id="IPR000835">
    <property type="entry name" value="HTH_MarR-typ"/>
</dbReference>
<dbReference type="AlphaFoldDB" id="A0A5J6L6V4"/>
<dbReference type="PANTHER" id="PTHR33164:SF99">
    <property type="entry name" value="MARR FAMILY REGULATORY PROTEIN"/>
    <property type="match status" value="1"/>
</dbReference>
<feature type="domain" description="HTH marR-type" evidence="1">
    <location>
        <begin position="1"/>
        <end position="143"/>
    </location>
</feature>
<dbReference type="PRINTS" id="PR00598">
    <property type="entry name" value="HTHMARR"/>
</dbReference>
<protein>
    <submittedName>
        <fullName evidence="2">MarR family transcriptional regulator</fullName>
    </submittedName>
</protein>
<dbReference type="SMART" id="SM00347">
    <property type="entry name" value="HTH_MARR"/>
    <property type="match status" value="1"/>
</dbReference>
<accession>A0A5J6L6V4</accession>
<dbReference type="InterPro" id="IPR036390">
    <property type="entry name" value="WH_DNA-bd_sf"/>
</dbReference>
<evidence type="ECO:0000313" key="3">
    <source>
        <dbReference type="Proteomes" id="UP000325516"/>
    </source>
</evidence>
<gene>
    <name evidence="2" type="ORF">F6J85_14620</name>
</gene>
<evidence type="ECO:0000259" key="1">
    <source>
        <dbReference type="PROSITE" id="PS50995"/>
    </source>
</evidence>
<reference evidence="3" key="1">
    <citation type="submission" date="2019-09" db="EMBL/GenBank/DDBJ databases">
        <title>Mumia zhuanghuii sp. nov. isolated from the intestinal contents of plateau pika (Ochotona curzoniae) in the Qinghai-Tibet plateau of China.</title>
        <authorList>
            <person name="Tian Z."/>
        </authorList>
    </citation>
    <scope>NUCLEOTIDE SEQUENCE [LARGE SCALE GENOMIC DNA]</scope>
    <source>
        <strain evidence="3">L-031</strain>
    </source>
</reference>
<proteinExistence type="predicted"/>
<dbReference type="GO" id="GO:0003700">
    <property type="term" value="F:DNA-binding transcription factor activity"/>
    <property type="evidence" value="ECO:0007669"/>
    <property type="project" value="InterPro"/>
</dbReference>
<dbReference type="Proteomes" id="UP000325516">
    <property type="component" value="Chromosome"/>
</dbReference>
<dbReference type="KEGG" id="mlz:F6J85_14620"/>
<name>A0A5J6L6V4_9MICO</name>
<organism evidence="2 3">
    <name type="scientific">Microbacterium lushaniae</name>
    <dbReference type="NCBI Taxonomy" id="2614639"/>
    <lineage>
        <taxon>Bacteria</taxon>
        <taxon>Bacillati</taxon>
        <taxon>Actinomycetota</taxon>
        <taxon>Actinomycetes</taxon>
        <taxon>Micrococcales</taxon>
        <taxon>Microbacteriaceae</taxon>
        <taxon>Microbacterium</taxon>
    </lineage>
</organism>